<evidence type="ECO:0000256" key="4">
    <source>
        <dbReference type="ARBA" id="ARBA00022989"/>
    </source>
</evidence>
<keyword evidence="5 6" id="KW-0472">Membrane</keyword>
<evidence type="ECO:0000256" key="1">
    <source>
        <dbReference type="ARBA" id="ARBA00004651"/>
    </source>
</evidence>
<dbReference type="InterPro" id="IPR032816">
    <property type="entry name" value="VTT_dom"/>
</dbReference>
<dbReference type="InterPro" id="IPR051311">
    <property type="entry name" value="DedA_domain"/>
</dbReference>
<evidence type="ECO:0000256" key="5">
    <source>
        <dbReference type="ARBA" id="ARBA00023136"/>
    </source>
</evidence>
<name>A0A3S0SE44_9HYPH</name>
<evidence type="ECO:0000313" key="9">
    <source>
        <dbReference type="Proteomes" id="UP000273611"/>
    </source>
</evidence>
<keyword evidence="4 6" id="KW-1133">Transmembrane helix</keyword>
<feature type="transmembrane region" description="Helical" evidence="6">
    <location>
        <begin position="30"/>
        <end position="47"/>
    </location>
</feature>
<dbReference type="AlphaFoldDB" id="A0A3S0SE44"/>
<keyword evidence="3 6" id="KW-0812">Transmembrane</keyword>
<dbReference type="Pfam" id="PF09335">
    <property type="entry name" value="VTT_dom"/>
    <property type="match status" value="1"/>
</dbReference>
<dbReference type="GO" id="GO:0005886">
    <property type="term" value="C:plasma membrane"/>
    <property type="evidence" value="ECO:0007669"/>
    <property type="project" value="UniProtKB-SubCell"/>
</dbReference>
<evidence type="ECO:0000259" key="7">
    <source>
        <dbReference type="Pfam" id="PF09335"/>
    </source>
</evidence>
<feature type="transmembrane region" description="Helical" evidence="6">
    <location>
        <begin position="54"/>
        <end position="72"/>
    </location>
</feature>
<protein>
    <submittedName>
        <fullName evidence="8">Membrane-associated protein</fullName>
    </submittedName>
</protein>
<evidence type="ECO:0000256" key="2">
    <source>
        <dbReference type="ARBA" id="ARBA00022475"/>
    </source>
</evidence>
<dbReference type="PANTHER" id="PTHR42709">
    <property type="entry name" value="ALKALINE PHOSPHATASE LIKE PROTEIN"/>
    <property type="match status" value="1"/>
</dbReference>
<proteinExistence type="predicted"/>
<feature type="transmembrane region" description="Helical" evidence="6">
    <location>
        <begin position="78"/>
        <end position="100"/>
    </location>
</feature>
<keyword evidence="2" id="KW-1003">Cell membrane</keyword>
<dbReference type="PANTHER" id="PTHR42709:SF6">
    <property type="entry name" value="UNDECAPRENYL PHOSPHATE TRANSPORTER A"/>
    <property type="match status" value="1"/>
</dbReference>
<feature type="transmembrane region" description="Helical" evidence="6">
    <location>
        <begin position="199"/>
        <end position="221"/>
    </location>
</feature>
<dbReference type="EMBL" id="RIBW01000022">
    <property type="protein sequence ID" value="RUL96473.1"/>
    <property type="molecule type" value="Genomic_DNA"/>
</dbReference>
<reference evidence="8 9" key="1">
    <citation type="journal article" date="2015" name="Int. J. Syst. Evol. Microbiol.">
        <title>Rhizobium anhuiense sp. nov., isolated from effective nodules of Vicia faba and Pisum sativum.</title>
        <authorList>
            <person name="Zhang Y.J."/>
            <person name="Zheng W.T."/>
            <person name="Everall I."/>
            <person name="Young J.P."/>
            <person name="Zhang X.X."/>
            <person name="Tian C.F."/>
            <person name="Sui X.H."/>
            <person name="Wang E.T."/>
            <person name="Chen W.X."/>
        </authorList>
    </citation>
    <scope>NUCLEOTIDE SEQUENCE [LARGE SCALE GENOMIC DNA]</scope>
    <source>
        <strain evidence="8 9">CCBAU 23252</strain>
    </source>
</reference>
<evidence type="ECO:0000256" key="6">
    <source>
        <dbReference type="SAM" id="Phobius"/>
    </source>
</evidence>
<feature type="domain" description="VTT" evidence="7">
    <location>
        <begin position="58"/>
        <end position="188"/>
    </location>
</feature>
<evidence type="ECO:0000256" key="3">
    <source>
        <dbReference type="ARBA" id="ARBA00022692"/>
    </source>
</evidence>
<accession>A0A3S0SE44</accession>
<gene>
    <name evidence="8" type="ORF">EEQ99_30565</name>
</gene>
<comment type="subcellular location">
    <subcellularLocation>
        <location evidence="1">Cell membrane</location>
        <topology evidence="1">Multi-pass membrane protein</topology>
    </subcellularLocation>
</comment>
<sequence>MMPPARPASIQEPTHRLGGAMPDLLTSDPLAALIPLIAAFGVMTPMIATFLERFVPVLPSYAVLVVIGVAAADGSFSLLAALALSLVGSTLGCLCLYALGRVVGERRSRRLIEGSARLIGISSEKYRRWEDRLRSNQRSIAFLAQLIPTVRLISPGISGLLHIRFWQFAGATALGAALWNGLFIGVGYAFALIDTDANASILALKTAIALVIAEGFAFWSWRWKVRAR</sequence>
<feature type="transmembrane region" description="Helical" evidence="6">
    <location>
        <begin position="168"/>
        <end position="193"/>
    </location>
</feature>
<organism evidence="8 9">
    <name type="scientific">Rhizobium anhuiense</name>
    <dbReference type="NCBI Taxonomy" id="1184720"/>
    <lineage>
        <taxon>Bacteria</taxon>
        <taxon>Pseudomonadati</taxon>
        <taxon>Pseudomonadota</taxon>
        <taxon>Alphaproteobacteria</taxon>
        <taxon>Hyphomicrobiales</taxon>
        <taxon>Rhizobiaceae</taxon>
        <taxon>Rhizobium/Agrobacterium group</taxon>
        <taxon>Rhizobium</taxon>
    </lineage>
</organism>
<dbReference type="Proteomes" id="UP000273611">
    <property type="component" value="Unassembled WGS sequence"/>
</dbReference>
<comment type="caution">
    <text evidence="8">The sequence shown here is derived from an EMBL/GenBank/DDBJ whole genome shotgun (WGS) entry which is preliminary data.</text>
</comment>
<evidence type="ECO:0000313" key="8">
    <source>
        <dbReference type="EMBL" id="RUL96473.1"/>
    </source>
</evidence>